<organism evidence="2 3">
    <name type="scientific">Methanobrevibacter oralis</name>
    <dbReference type="NCBI Taxonomy" id="66851"/>
    <lineage>
        <taxon>Archaea</taxon>
        <taxon>Methanobacteriati</taxon>
        <taxon>Methanobacteriota</taxon>
        <taxon>Methanomada group</taxon>
        <taxon>Methanobacteria</taxon>
        <taxon>Methanobacteriales</taxon>
        <taxon>Methanobacteriaceae</taxon>
        <taxon>Methanobrevibacter</taxon>
    </lineage>
</organism>
<gene>
    <name evidence="2" type="ORF">MBORA_16210</name>
</gene>
<dbReference type="STRING" id="66851.MBORA_16210"/>
<comment type="caution">
    <text evidence="2">The sequence shown here is derived from an EMBL/GenBank/DDBJ whole genome shotgun (WGS) entry which is preliminary data.</text>
</comment>
<evidence type="ECO:0000256" key="1">
    <source>
        <dbReference type="SAM" id="Phobius"/>
    </source>
</evidence>
<name>A0A165ZZK6_METOA</name>
<keyword evidence="1" id="KW-1133">Transmembrane helix</keyword>
<keyword evidence="1" id="KW-0812">Transmembrane</keyword>
<evidence type="ECO:0000313" key="3">
    <source>
        <dbReference type="Proteomes" id="UP000077428"/>
    </source>
</evidence>
<dbReference type="OrthoDB" id="78501at2157"/>
<dbReference type="EMBL" id="LWMU01000092">
    <property type="protein sequence ID" value="KZX11376.1"/>
    <property type="molecule type" value="Genomic_DNA"/>
</dbReference>
<reference evidence="3" key="1">
    <citation type="journal article" date="2016" name="Genome Announc.">
        <title>Draft Genome Sequences of Methanobrevibacter curvatus DSM11111, Methanobrevibacter cuticularis DSM11139, Methanobrevibacter filiformis DSM11501, and Methanobrevibacter oralis DSM7256.</title>
        <authorList>
            <person name="Poehlein A."/>
            <person name="Seedorf H."/>
        </authorList>
    </citation>
    <scope>NUCLEOTIDE SEQUENCE [LARGE SCALE GENOMIC DNA]</scope>
    <source>
        <strain evidence="3">DSM 7256 / JCM 30027 / ZR</strain>
    </source>
</reference>
<accession>A0A165ZZK6</accession>
<dbReference type="RefSeq" id="WP_042693432.1">
    <property type="nucleotide sequence ID" value="NZ_CABMAB010000022.1"/>
</dbReference>
<sequence>MPSSTEEILLTLGARDNASDVAGKIDSNFKGMASSVSSALSNINSSMMNLGQVSDNVMQGLSGKSALDNIFGTSSKAETNKVLLNNMTETKKGAEDLYNTVDKVTDSSLTSMQELIPAMKAFKSATGASDKEMINITDDMANFGAAVLAQTGSTDLAQGAMMDLSKGIGGAFAALDQYGITEESLKRTGYWNGDEKDVEGFMKAVSDVTGSTEELMETNQGLDALIGKSFSRAGKKMGNEFLPVLKDIKKGFLDLDDELGGNLTASMLAASGGIEIMNQGFWNISTSVNGIKDLANALGSVKDGAKSAWGMLNNLNKATETTSKVSEGIQIVGDTTDISGELFKTQQVTPEISAAAAHAGAGFGYSGTSTLDEIEKYAGTQKNIEPDALKFLDDAKISNQKVNNAKLDYIKDYESMLSKTNEASKSLDAADDIGDAVEDVAKVGTSVSAAGPEMAAASAGTEAAAGATSLSAAFTSMIVPLLAISAVIIIMIPIVAVIAAEAMFFLKLMGEFMEAMKFEDINLDGAVNGIKSIAEALAWVGVAMASMTFSSIMTGLAVMTGGFLGITGPLSIAKDALLDASNLLSELSTVTIDPSIPTNLKNISDSLMAVSSAMGALTWTNITTGFSNWISGALGFSSVTEGLDQAKNDIIKSSQKLQEFSSLTPLDESVAKNIQNVCDSLASVGDAMSALRSIRDGQNWDDIFGQLMEGLFRSKGVDIQTALTNVKQDIIDASVALSQFTGLTEIPKDVSTKIKSTSDTLTSVADAMKSLRSLRDDVNWDDWVGGLFGGQNISQSLSQIVTDIRTAATYLSGLSNIADISKDTTGKVKMVSTALGSVSEAVKSMMNLPSMEGFDSSIISTAVTNVRTSAEQLAKLSEVTLDEGATGILGTINSAITSLKDTLTNFSGGFSAPATSIGASIVGGIKSGLSPLTGTVTSSVSTATSSAASAGWTGGVSIGTSTTNGFKSTLNLHTVMSTEMGYVKTAVDNGITAAKTAAEHGAEEVVEAFKSGINVGSPGDIARTMEQELLYTKDFIIGAGYFLKNASYSLAKSIVDSFGNPELSVGDSFNLSNLSGLSTSISHAPIGGGINKSITLLVQEGAVIIDARNKTEQEAKQIGIAILESFDSITDIDVSGG</sequence>
<feature type="transmembrane region" description="Helical" evidence="1">
    <location>
        <begin position="477"/>
        <end position="506"/>
    </location>
</feature>
<evidence type="ECO:0000313" key="2">
    <source>
        <dbReference type="EMBL" id="KZX11376.1"/>
    </source>
</evidence>
<keyword evidence="3" id="KW-1185">Reference proteome</keyword>
<dbReference type="AlphaFoldDB" id="A0A165ZZK6"/>
<feature type="transmembrane region" description="Helical" evidence="1">
    <location>
        <begin position="536"/>
        <end position="564"/>
    </location>
</feature>
<proteinExistence type="predicted"/>
<keyword evidence="1" id="KW-0472">Membrane</keyword>
<dbReference type="PATRIC" id="fig|66851.6.peg.1760"/>
<protein>
    <submittedName>
        <fullName evidence="2">Uncharacterized protein</fullName>
    </submittedName>
</protein>
<dbReference type="Proteomes" id="UP000077428">
    <property type="component" value="Unassembled WGS sequence"/>
</dbReference>